<reference evidence="8 9" key="1">
    <citation type="submission" date="2016-10" db="EMBL/GenBank/DDBJ databases">
        <authorList>
            <person name="de Groot N.N."/>
        </authorList>
    </citation>
    <scope>NUCLEOTIDE SEQUENCE [LARGE SCALE GENOMIC DNA]</scope>
    <source>
        <strain evidence="8 9">DSM 8512</strain>
    </source>
</reference>
<proteinExistence type="inferred from homology"/>
<keyword evidence="9" id="KW-1185">Reference proteome</keyword>
<accession>A0A1H8NJE1</accession>
<feature type="domain" description="Fe-containing alcohol dehydrogenase-like C-terminal" evidence="7">
    <location>
        <begin position="224"/>
        <end position="399"/>
    </location>
</feature>
<dbReference type="OrthoDB" id="9815791at2"/>
<evidence type="ECO:0000256" key="3">
    <source>
        <dbReference type="ARBA" id="ARBA00023002"/>
    </source>
</evidence>
<name>A0A1H8NJE1_9RHOB</name>
<feature type="domain" description="Alcohol dehydrogenase iron-type/glycerol dehydrogenase GldA" evidence="6">
    <location>
        <begin position="12"/>
        <end position="179"/>
    </location>
</feature>
<evidence type="ECO:0000259" key="7">
    <source>
        <dbReference type="Pfam" id="PF25137"/>
    </source>
</evidence>
<keyword evidence="3" id="KW-0560">Oxidoreductase</keyword>
<dbReference type="InterPro" id="IPR039697">
    <property type="entry name" value="Alcohol_dehydrogenase_Fe"/>
</dbReference>
<dbReference type="RefSeq" id="WP_090617515.1">
    <property type="nucleotide sequence ID" value="NZ_CP067124.1"/>
</dbReference>
<dbReference type="FunFam" id="3.40.50.1970:FF:000003">
    <property type="entry name" value="Alcohol dehydrogenase, iron-containing"/>
    <property type="match status" value="1"/>
</dbReference>
<dbReference type="Gene3D" id="1.20.1090.10">
    <property type="entry name" value="Dehydroquinate synthase-like - alpha domain"/>
    <property type="match status" value="1"/>
</dbReference>
<sequence>MDFMNLGVMRAPRHLVFGAGQRGSLPRYASAFGTRALIVTDVRMAQDESFLQMRQALEAQGIATQVFDGVAAELPLSCIETGAEAGRMADAQMIIGIGGGSCLDAAKVIGALLTHGGAPQDYYGEYKVPGPIVPLILLPTTSGTGSEVTPVAVLDDPQRAMKIGIASPYLIPEIAICDPELTISCPPGLTAASGADAMTHAIESFTTLRRAPEPGLSLDHVFIGKNAISDSLGLEAIRLIAANLARCVSHGDDLEARSAMMLGSTLAGLAFGVAGTAAAHAIQYPVGAMTHTAHGLGVATLMPYVMAWNRPNCEAEFARIGAAMGLSATGDQTRQAEAAISAIAALFAQVGIPATIAELGVPEDRLDEIGQLALSAERLIKNNPRMLDAEGMKRIVRAAHSGDLDLLTATSPRKAALQ</sequence>
<dbReference type="InterPro" id="IPR056798">
    <property type="entry name" value="ADH_Fe_C"/>
</dbReference>
<gene>
    <name evidence="8" type="ORF">SAMN04489859_10627</name>
</gene>
<evidence type="ECO:0000313" key="9">
    <source>
        <dbReference type="Proteomes" id="UP000199054"/>
    </source>
</evidence>
<comment type="catalytic activity">
    <reaction evidence="5">
        <text>a primary alcohol + NAD(+) = an aldehyde + NADH + H(+)</text>
        <dbReference type="Rhea" id="RHEA:10736"/>
        <dbReference type="ChEBI" id="CHEBI:15378"/>
        <dbReference type="ChEBI" id="CHEBI:15734"/>
        <dbReference type="ChEBI" id="CHEBI:17478"/>
        <dbReference type="ChEBI" id="CHEBI:57540"/>
        <dbReference type="ChEBI" id="CHEBI:57945"/>
        <dbReference type="EC" id="1.1.1.1"/>
    </reaction>
</comment>
<organism evidence="8 9">
    <name type="scientific">Paracoccus alcaliphilus</name>
    <dbReference type="NCBI Taxonomy" id="34002"/>
    <lineage>
        <taxon>Bacteria</taxon>
        <taxon>Pseudomonadati</taxon>
        <taxon>Pseudomonadota</taxon>
        <taxon>Alphaproteobacteria</taxon>
        <taxon>Rhodobacterales</taxon>
        <taxon>Paracoccaceae</taxon>
        <taxon>Paracoccus</taxon>
    </lineage>
</organism>
<dbReference type="PROSITE" id="PS00913">
    <property type="entry name" value="ADH_IRON_1"/>
    <property type="match status" value="1"/>
</dbReference>
<dbReference type="CDD" id="cd08191">
    <property type="entry name" value="Fe-ADH-like"/>
    <property type="match status" value="1"/>
</dbReference>
<dbReference type="STRING" id="34002.SAMN04489859_10627"/>
<evidence type="ECO:0000256" key="4">
    <source>
        <dbReference type="ARBA" id="ARBA00023027"/>
    </source>
</evidence>
<dbReference type="PANTHER" id="PTHR11496">
    <property type="entry name" value="ALCOHOL DEHYDROGENASE"/>
    <property type="match status" value="1"/>
</dbReference>
<dbReference type="InterPro" id="IPR001670">
    <property type="entry name" value="ADH_Fe/GldA"/>
</dbReference>
<evidence type="ECO:0000256" key="1">
    <source>
        <dbReference type="ARBA" id="ARBA00001962"/>
    </source>
</evidence>
<dbReference type="Pfam" id="PF25137">
    <property type="entry name" value="ADH_Fe_C"/>
    <property type="match status" value="1"/>
</dbReference>
<dbReference type="Gene3D" id="3.40.50.1970">
    <property type="match status" value="1"/>
</dbReference>
<evidence type="ECO:0000256" key="5">
    <source>
        <dbReference type="ARBA" id="ARBA00049243"/>
    </source>
</evidence>
<dbReference type="GO" id="GO:0046872">
    <property type="term" value="F:metal ion binding"/>
    <property type="evidence" value="ECO:0007669"/>
    <property type="project" value="InterPro"/>
</dbReference>
<evidence type="ECO:0000259" key="6">
    <source>
        <dbReference type="Pfam" id="PF00465"/>
    </source>
</evidence>
<dbReference type="PANTHER" id="PTHR11496:SF102">
    <property type="entry name" value="ALCOHOL DEHYDROGENASE 4"/>
    <property type="match status" value="1"/>
</dbReference>
<dbReference type="SUPFAM" id="SSF56796">
    <property type="entry name" value="Dehydroquinate synthase-like"/>
    <property type="match status" value="1"/>
</dbReference>
<dbReference type="EMBL" id="FODE01000062">
    <property type="protein sequence ID" value="SEO29692.1"/>
    <property type="molecule type" value="Genomic_DNA"/>
</dbReference>
<dbReference type="AlphaFoldDB" id="A0A1H8NJE1"/>
<dbReference type="GO" id="GO:0004022">
    <property type="term" value="F:alcohol dehydrogenase (NAD+) activity"/>
    <property type="evidence" value="ECO:0007669"/>
    <property type="project" value="UniProtKB-EC"/>
</dbReference>
<evidence type="ECO:0000256" key="2">
    <source>
        <dbReference type="ARBA" id="ARBA00007358"/>
    </source>
</evidence>
<dbReference type="Proteomes" id="UP000199054">
    <property type="component" value="Unassembled WGS sequence"/>
</dbReference>
<dbReference type="Pfam" id="PF00465">
    <property type="entry name" value="Fe-ADH"/>
    <property type="match status" value="1"/>
</dbReference>
<comment type="cofactor">
    <cofactor evidence="1">
        <name>Fe cation</name>
        <dbReference type="ChEBI" id="CHEBI:24875"/>
    </cofactor>
</comment>
<dbReference type="InterPro" id="IPR018211">
    <property type="entry name" value="ADH_Fe_CS"/>
</dbReference>
<comment type="similarity">
    <text evidence="2">Belongs to the iron-containing alcohol dehydrogenase family.</text>
</comment>
<evidence type="ECO:0000313" key="8">
    <source>
        <dbReference type="EMBL" id="SEO29692.1"/>
    </source>
</evidence>
<keyword evidence="4" id="KW-0520">NAD</keyword>
<protein>
    <submittedName>
        <fullName evidence="8">Alcohol dehydrogenase</fullName>
    </submittedName>
</protein>